<dbReference type="HOGENOM" id="CLU_031395_1_1_1"/>
<dbReference type="InterPro" id="IPR036397">
    <property type="entry name" value="RNaseH_sf"/>
</dbReference>
<dbReference type="PANTHER" id="PTHR28083">
    <property type="entry name" value="GOOD FOR FULL DBP5 ACTIVITY PROTEIN 2"/>
    <property type="match status" value="1"/>
</dbReference>
<protein>
    <recommendedName>
        <fullName evidence="1">Gfd2/YDR514C-like C-terminal domain-containing protein</fullName>
    </recommendedName>
</protein>
<evidence type="ECO:0000259" key="1">
    <source>
        <dbReference type="Pfam" id="PF21762"/>
    </source>
</evidence>
<dbReference type="Proteomes" id="UP000015241">
    <property type="component" value="Unassembled WGS sequence"/>
</dbReference>
<dbReference type="OrthoDB" id="5953249at2759"/>
<dbReference type="GO" id="GO:0003676">
    <property type="term" value="F:nucleic acid binding"/>
    <property type="evidence" value="ECO:0007669"/>
    <property type="project" value="InterPro"/>
</dbReference>
<dbReference type="InterPro" id="IPR040151">
    <property type="entry name" value="Gfd2/YDR514C-like"/>
</dbReference>
<evidence type="ECO:0000313" key="2">
    <source>
        <dbReference type="EMBL" id="EPT03399.1"/>
    </source>
</evidence>
<dbReference type="STRING" id="743788.S8EJA9"/>
<name>S8EJA9_FOMSC</name>
<dbReference type="InParanoid" id="S8EJA9"/>
<gene>
    <name evidence="2" type="ORF">FOMPIDRAFT_155679</name>
</gene>
<dbReference type="InterPro" id="IPR012337">
    <property type="entry name" value="RNaseH-like_sf"/>
</dbReference>
<dbReference type="InterPro" id="IPR048519">
    <property type="entry name" value="Gfd2/YDR514C-like_C"/>
</dbReference>
<sequence length="384" mass="42918">MASLIPRVGFVTCNRYELPWGAFFETFDAFLWAYEWPIITVTDVKTHAPHIVTQLSSVEVFADMIRTKYKGMFPDLGLNQIMRITPAEKSAQTMRTITSPAIYRQIHSTLPAVLIAAQKARARSGEPSIIKGLWGCKSKTFLAIDFEWSEQDPSAILEWGFAAVRTGVIAGQGQWPPQPEHNYRRGHYIIAENVDRVVNRHQPNFPWDYAFNDSRTVSQARLPRIIQATFSSLASKQSETSLNTLVLVGHGIQGDLCRLKELGVDIPDNVVVIDTAAFERRLYAEGRRGRMTTQSGKPRAPSNIISLERLLKSLDVAIGCKLHNAGNDAMLCLLALQLLLEPEGTQMPKYRRPGLDTVIPCRQSTSTSKHDLPMLMTGLAIVMD</sequence>
<dbReference type="Pfam" id="PF21762">
    <property type="entry name" value="DEDDh_C"/>
    <property type="match status" value="1"/>
</dbReference>
<evidence type="ECO:0000313" key="3">
    <source>
        <dbReference type="Proteomes" id="UP000015241"/>
    </source>
</evidence>
<dbReference type="EMBL" id="KE504130">
    <property type="protein sequence ID" value="EPT03399.1"/>
    <property type="molecule type" value="Genomic_DNA"/>
</dbReference>
<dbReference type="AlphaFoldDB" id="S8EJA9"/>
<dbReference type="eggNOG" id="ENOG502S0NE">
    <property type="taxonomic scope" value="Eukaryota"/>
</dbReference>
<reference evidence="2 3" key="1">
    <citation type="journal article" date="2012" name="Science">
        <title>The Paleozoic origin of enzymatic lignin decomposition reconstructed from 31 fungal genomes.</title>
        <authorList>
            <person name="Floudas D."/>
            <person name="Binder M."/>
            <person name="Riley R."/>
            <person name="Barry K."/>
            <person name="Blanchette R.A."/>
            <person name="Henrissat B."/>
            <person name="Martinez A.T."/>
            <person name="Otillar R."/>
            <person name="Spatafora J.W."/>
            <person name="Yadav J.S."/>
            <person name="Aerts A."/>
            <person name="Benoit I."/>
            <person name="Boyd A."/>
            <person name="Carlson A."/>
            <person name="Copeland A."/>
            <person name="Coutinho P.M."/>
            <person name="de Vries R.P."/>
            <person name="Ferreira P."/>
            <person name="Findley K."/>
            <person name="Foster B."/>
            <person name="Gaskell J."/>
            <person name="Glotzer D."/>
            <person name="Gorecki P."/>
            <person name="Heitman J."/>
            <person name="Hesse C."/>
            <person name="Hori C."/>
            <person name="Igarashi K."/>
            <person name="Jurgens J.A."/>
            <person name="Kallen N."/>
            <person name="Kersten P."/>
            <person name="Kohler A."/>
            <person name="Kuees U."/>
            <person name="Kumar T.K.A."/>
            <person name="Kuo A."/>
            <person name="LaButti K."/>
            <person name="Larrondo L.F."/>
            <person name="Lindquist E."/>
            <person name="Ling A."/>
            <person name="Lombard V."/>
            <person name="Lucas S."/>
            <person name="Lundell T."/>
            <person name="Martin R."/>
            <person name="McLaughlin D.J."/>
            <person name="Morgenstern I."/>
            <person name="Morin E."/>
            <person name="Murat C."/>
            <person name="Nagy L.G."/>
            <person name="Nolan M."/>
            <person name="Ohm R.A."/>
            <person name="Patyshakuliyeva A."/>
            <person name="Rokas A."/>
            <person name="Ruiz-Duenas F.J."/>
            <person name="Sabat G."/>
            <person name="Salamov A."/>
            <person name="Samejima M."/>
            <person name="Schmutz J."/>
            <person name="Slot J.C."/>
            <person name="St John F."/>
            <person name="Stenlid J."/>
            <person name="Sun H."/>
            <person name="Sun S."/>
            <person name="Syed K."/>
            <person name="Tsang A."/>
            <person name="Wiebenga A."/>
            <person name="Young D."/>
            <person name="Pisabarro A."/>
            <person name="Eastwood D.C."/>
            <person name="Martin F."/>
            <person name="Cullen D."/>
            <person name="Grigoriev I.V."/>
            <person name="Hibbett D.S."/>
        </authorList>
    </citation>
    <scope>NUCLEOTIDE SEQUENCE</scope>
    <source>
        <strain evidence="3">FP-58527</strain>
    </source>
</reference>
<dbReference type="PANTHER" id="PTHR28083:SF1">
    <property type="entry name" value="GOOD FOR FULL DBP5 ACTIVITY PROTEIN 2"/>
    <property type="match status" value="1"/>
</dbReference>
<dbReference type="SUPFAM" id="SSF53098">
    <property type="entry name" value="Ribonuclease H-like"/>
    <property type="match status" value="1"/>
</dbReference>
<feature type="domain" description="Gfd2/YDR514C-like C-terminal" evidence="1">
    <location>
        <begin position="140"/>
        <end position="336"/>
    </location>
</feature>
<accession>S8EJA9</accession>
<keyword evidence="3" id="KW-1185">Reference proteome</keyword>
<organism evidence="2 3">
    <name type="scientific">Fomitopsis schrenkii</name>
    <name type="common">Brown rot fungus</name>
    <dbReference type="NCBI Taxonomy" id="2126942"/>
    <lineage>
        <taxon>Eukaryota</taxon>
        <taxon>Fungi</taxon>
        <taxon>Dikarya</taxon>
        <taxon>Basidiomycota</taxon>
        <taxon>Agaricomycotina</taxon>
        <taxon>Agaricomycetes</taxon>
        <taxon>Polyporales</taxon>
        <taxon>Fomitopsis</taxon>
    </lineage>
</organism>
<dbReference type="Gene3D" id="3.30.420.10">
    <property type="entry name" value="Ribonuclease H-like superfamily/Ribonuclease H"/>
    <property type="match status" value="1"/>
</dbReference>
<dbReference type="GO" id="GO:0005634">
    <property type="term" value="C:nucleus"/>
    <property type="evidence" value="ECO:0007669"/>
    <property type="project" value="TreeGrafter"/>
</dbReference>
<proteinExistence type="predicted"/>